<evidence type="ECO:0000256" key="3">
    <source>
        <dbReference type="ARBA" id="ARBA00022692"/>
    </source>
</evidence>
<dbReference type="RefSeq" id="WP_159173576.1">
    <property type="nucleotide sequence ID" value="NZ_LR732312.1"/>
</dbReference>
<gene>
    <name evidence="7" type="ORF">EXIGUO9Y_330011</name>
</gene>
<dbReference type="EMBL" id="CABWKQ010000027">
    <property type="protein sequence ID" value="VWX37587.1"/>
    <property type="molecule type" value="Genomic_DNA"/>
</dbReference>
<organism evidence="7 8">
    <name type="scientific">Exiguobacterium oxidotolerans</name>
    <dbReference type="NCBI Taxonomy" id="223958"/>
    <lineage>
        <taxon>Bacteria</taxon>
        <taxon>Bacillati</taxon>
        <taxon>Bacillota</taxon>
        <taxon>Bacilli</taxon>
        <taxon>Bacillales</taxon>
        <taxon>Bacillales Family XII. Incertae Sedis</taxon>
        <taxon>Exiguobacterium</taxon>
    </lineage>
</organism>
<keyword evidence="3 6" id="KW-0812">Transmembrane</keyword>
<feature type="transmembrane region" description="Helical" evidence="6">
    <location>
        <begin position="161"/>
        <end position="181"/>
    </location>
</feature>
<feature type="transmembrane region" description="Helical" evidence="6">
    <location>
        <begin position="136"/>
        <end position="154"/>
    </location>
</feature>
<keyword evidence="4 6" id="KW-1133">Transmembrane helix</keyword>
<sequence>MVTAPVTARQYGVLAYPLILSSILTPLLGVTDTIVIGQTGDAAAIGGIALGAVFFNTIYWLFGFLKVSTTGFSAQASVQQDETALQFALYRPVLLGLMIGLILLLCRSPLTSAGLYLLATPASLLPDVNTYIDYRIYGAPFVLIGYAVLGWLIGQGQVKRALMIQIVSNLINIALDVVFVIGLDYGVAGVAAASLVAEIGTVLLALTFIVRQLVFKPAYWQLLFHLQDYRKFFMVNADLFIRTIFLLLVIGWFTRTGASFGPDMLAVNAILLQMQYVIAYWFGGLGSTTTILVGRARGHDDNASYQQSVRLTRQFGLASIVLIMVLLFLCQQPFLRLFSADSELLLVASVYYNWILIFPLTGGFAMLYEGVFAGRTEGKPVRNSMIQGFITFAVLLLSVNWIGNHGVWLAFIGFGLVRSGSLHLAERRTQKKHPPAHA</sequence>
<evidence type="ECO:0000256" key="4">
    <source>
        <dbReference type="ARBA" id="ARBA00022989"/>
    </source>
</evidence>
<keyword evidence="5 6" id="KW-0472">Membrane</keyword>
<evidence type="ECO:0000313" key="7">
    <source>
        <dbReference type="EMBL" id="VWX37587.1"/>
    </source>
</evidence>
<reference evidence="7 8" key="1">
    <citation type="submission" date="2019-10" db="EMBL/GenBank/DDBJ databases">
        <authorList>
            <person name="Karimi E."/>
        </authorList>
    </citation>
    <scope>NUCLEOTIDE SEQUENCE [LARGE SCALE GENOMIC DNA]</scope>
    <source>
        <strain evidence="7">Exiguobacterium sp. 9Y</strain>
    </source>
</reference>
<dbReference type="InterPro" id="IPR002528">
    <property type="entry name" value="MATE_fam"/>
</dbReference>
<proteinExistence type="inferred from homology"/>
<evidence type="ECO:0000256" key="5">
    <source>
        <dbReference type="ARBA" id="ARBA00023136"/>
    </source>
</evidence>
<dbReference type="Proteomes" id="UP000439752">
    <property type="component" value="Unassembled WGS sequence"/>
</dbReference>
<feature type="transmembrane region" description="Helical" evidence="6">
    <location>
        <begin position="315"/>
        <end position="334"/>
    </location>
</feature>
<dbReference type="PANTHER" id="PTHR42893">
    <property type="entry name" value="PROTEIN DETOXIFICATION 44, CHLOROPLASTIC-RELATED"/>
    <property type="match status" value="1"/>
</dbReference>
<comment type="similarity">
    <text evidence="2">Belongs to the multi antimicrobial extrusion (MATE) (TC 2.A.66.1) family.</text>
</comment>
<comment type="subcellular location">
    <subcellularLocation>
        <location evidence="1">Membrane</location>
        <topology evidence="1">Multi-pass membrane protein</topology>
    </subcellularLocation>
</comment>
<keyword evidence="8" id="KW-1185">Reference proteome</keyword>
<dbReference type="GO" id="GO:0005886">
    <property type="term" value="C:plasma membrane"/>
    <property type="evidence" value="ECO:0007669"/>
    <property type="project" value="TreeGrafter"/>
</dbReference>
<evidence type="ECO:0000256" key="6">
    <source>
        <dbReference type="SAM" id="Phobius"/>
    </source>
</evidence>
<feature type="transmembrane region" description="Helical" evidence="6">
    <location>
        <begin position="274"/>
        <end position="294"/>
    </location>
</feature>
<dbReference type="AlphaFoldDB" id="A0A653IEE1"/>
<evidence type="ECO:0000256" key="1">
    <source>
        <dbReference type="ARBA" id="ARBA00004141"/>
    </source>
</evidence>
<feature type="transmembrane region" description="Helical" evidence="6">
    <location>
        <begin position="232"/>
        <end position="254"/>
    </location>
</feature>
<protein>
    <submittedName>
        <fullName evidence="7">MATE efflux family protein</fullName>
    </submittedName>
</protein>
<dbReference type="GO" id="GO:0015297">
    <property type="term" value="F:antiporter activity"/>
    <property type="evidence" value="ECO:0007669"/>
    <property type="project" value="InterPro"/>
</dbReference>
<dbReference type="Pfam" id="PF01554">
    <property type="entry name" value="MatE"/>
    <property type="match status" value="2"/>
</dbReference>
<feature type="transmembrane region" description="Helical" evidence="6">
    <location>
        <begin position="12"/>
        <end position="36"/>
    </location>
</feature>
<dbReference type="NCBIfam" id="TIGR00797">
    <property type="entry name" value="matE"/>
    <property type="match status" value="1"/>
</dbReference>
<accession>A0A653IEE1</accession>
<dbReference type="InterPro" id="IPR044644">
    <property type="entry name" value="DinF-like"/>
</dbReference>
<feature type="transmembrane region" description="Helical" evidence="6">
    <location>
        <begin position="93"/>
        <end position="116"/>
    </location>
</feature>
<evidence type="ECO:0000313" key="8">
    <source>
        <dbReference type="Proteomes" id="UP000439752"/>
    </source>
</evidence>
<feature type="transmembrane region" description="Helical" evidence="6">
    <location>
        <begin position="42"/>
        <end position="62"/>
    </location>
</feature>
<dbReference type="CDD" id="cd13136">
    <property type="entry name" value="MATE_DinF_like"/>
    <property type="match status" value="1"/>
</dbReference>
<feature type="transmembrane region" description="Helical" evidence="6">
    <location>
        <begin position="187"/>
        <end position="211"/>
    </location>
</feature>
<evidence type="ECO:0000256" key="2">
    <source>
        <dbReference type="ARBA" id="ARBA00010199"/>
    </source>
</evidence>
<dbReference type="PANTHER" id="PTHR42893:SF46">
    <property type="entry name" value="PROTEIN DETOXIFICATION 44, CHLOROPLASTIC"/>
    <property type="match status" value="1"/>
</dbReference>
<feature type="transmembrane region" description="Helical" evidence="6">
    <location>
        <begin position="354"/>
        <end position="373"/>
    </location>
</feature>
<name>A0A653IEE1_9BACL</name>
<dbReference type="GO" id="GO:0042910">
    <property type="term" value="F:xenobiotic transmembrane transporter activity"/>
    <property type="evidence" value="ECO:0007669"/>
    <property type="project" value="InterPro"/>
</dbReference>